<accession>A0ABX4TLL5</accession>
<sequence>MEHANDDVPVLDRRGLSLSAADQLDVREGEWSPPKTRIRAPGIKVSFPGGNPPAPITADSKPEEIDAFIARGRAWYSSNRFDASHDNDNQDWPLAKLLKTEDELDKLVLAIRYRQLHNATLAVVDLVGKDMADNVYLVHRSELDESTGRLKFKEVKQVTGKRANVETSPKRKLVTFKGKGLASPVAKPFVGDEPINRKIDAEAELAWLRSRLGLVCPAFEAAVIEGHTLQQIGYDHGVGNPKGASGAGRALVFLGFSELESCWPQDKAPAKPMEAVAA</sequence>
<dbReference type="Proteomes" id="UP001190825">
    <property type="component" value="Unassembled WGS sequence"/>
</dbReference>
<evidence type="ECO:0000313" key="2">
    <source>
        <dbReference type="Proteomes" id="UP001190825"/>
    </source>
</evidence>
<protein>
    <submittedName>
        <fullName evidence="1">Uncharacterized protein</fullName>
    </submittedName>
</protein>
<comment type="caution">
    <text evidence="1">The sequence shown here is derived from an EMBL/GenBank/DDBJ whole genome shotgun (WGS) entry which is preliminary data.</text>
</comment>
<name>A0ABX4TLL5_9HYPH</name>
<gene>
    <name evidence="1" type="ORF">BMJ33_13000</name>
</gene>
<reference evidence="1 2" key="1">
    <citation type="journal article" date="2018" name="FEMS Microbiol. Ecol.">
        <title>Co-invading symbiotic mutualists of Medicago polymorpha retain high ancestral diversity and contain diverse accessory genomes.</title>
        <authorList>
            <person name="Porter S.S."/>
            <person name="Faber-Hammond J.J."/>
            <person name="Friesen M.L."/>
        </authorList>
    </citation>
    <scope>NUCLEOTIDE SEQUENCE [LARGE SCALE GENOMIC DNA]</scope>
    <source>
        <strain evidence="1 2">Str16</strain>
    </source>
</reference>
<proteinExistence type="predicted"/>
<organism evidence="1 2">
    <name type="scientific">Sinorhizobium medicae</name>
    <dbReference type="NCBI Taxonomy" id="110321"/>
    <lineage>
        <taxon>Bacteria</taxon>
        <taxon>Pseudomonadati</taxon>
        <taxon>Pseudomonadota</taxon>
        <taxon>Alphaproteobacteria</taxon>
        <taxon>Hyphomicrobiales</taxon>
        <taxon>Rhizobiaceae</taxon>
        <taxon>Sinorhizobium/Ensifer group</taxon>
        <taxon>Sinorhizobium</taxon>
    </lineage>
</organism>
<keyword evidence="2" id="KW-1185">Reference proteome</keyword>
<dbReference type="RefSeq" id="WP_101779765.1">
    <property type="nucleotide sequence ID" value="NZ_NBUC01000067.1"/>
</dbReference>
<dbReference type="EMBL" id="NBUC01000067">
    <property type="protein sequence ID" value="PLU03815.1"/>
    <property type="molecule type" value="Genomic_DNA"/>
</dbReference>
<evidence type="ECO:0000313" key="1">
    <source>
        <dbReference type="EMBL" id="PLU03815.1"/>
    </source>
</evidence>